<evidence type="ECO:0000259" key="5">
    <source>
        <dbReference type="Pfam" id="PF00724"/>
    </source>
</evidence>
<dbReference type="Gene3D" id="3.20.20.70">
    <property type="entry name" value="Aldolase class I"/>
    <property type="match status" value="1"/>
</dbReference>
<gene>
    <name evidence="6" type="ORF">VMCG_10302</name>
</gene>
<comment type="caution">
    <text evidence="6">The sequence shown here is derived from an EMBL/GenBank/DDBJ whole genome shotgun (WGS) entry which is preliminary data.</text>
</comment>
<evidence type="ECO:0000313" key="6">
    <source>
        <dbReference type="EMBL" id="ROV88654.1"/>
    </source>
</evidence>
<dbReference type="OrthoDB" id="1663137at2759"/>
<sequence>MSPRYESKGDADVSRLAKPLKFEYSEKTALNRILNSAMAEDLATWDPKNFEARGIPTKELVELYRRWGEGGWGIIETGNIGIDYEHVSSPGATIIPPGAPFEGERFEGLKAIAAAGKAHGSLMVGQVVHPGRQIPSKMVKESISASAVQLEPKMGMVFPPTRAATQAEIDHVVQGFAHAAAYLEAAGFDGIQLHAAHGYLLAQFLSPTTNKRTDGYGGSVANRMRIIREVCAAVRARTGPGFILAAKLNSVEFQADGLTADDAAGLAGGLQDAGVDYVELSGGTYEDMGMDHKRQSTRRREAFFLDFAEKIVPALGPADQRRTKVFITGGLRTAGGMDAAMDVVDGVGVGRPATQEPSFAADILAGRVTGATRLLAPYEEDFGMSLLASASQIREMGKGYEPFDLSDAGVAEQFGKDIQTYIGEMAEDGDKLTKYGFPDYTGEPRKKLAS</sequence>
<keyword evidence="7" id="KW-1185">Reference proteome</keyword>
<dbReference type="SUPFAM" id="SSF51395">
    <property type="entry name" value="FMN-linked oxidoreductases"/>
    <property type="match status" value="1"/>
</dbReference>
<dbReference type="GO" id="GO:0010181">
    <property type="term" value="F:FMN binding"/>
    <property type="evidence" value="ECO:0007669"/>
    <property type="project" value="InterPro"/>
</dbReference>
<keyword evidence="4" id="KW-0560">Oxidoreductase</keyword>
<dbReference type="Pfam" id="PF00724">
    <property type="entry name" value="Oxidored_FMN"/>
    <property type="match status" value="1"/>
</dbReference>
<name>A0A423VCH8_9PEZI</name>
<comment type="similarity">
    <text evidence="1">Belongs to the NADH:flavin oxidoreductase/NADH oxidase family.</text>
</comment>
<evidence type="ECO:0000256" key="1">
    <source>
        <dbReference type="ARBA" id="ARBA00005979"/>
    </source>
</evidence>
<dbReference type="PANTHER" id="PTHR43656:SF5">
    <property type="entry name" value="NADH:FLAVIN OXIDOREDUCTASE_NADH OXIDASE N-TERMINAL DOMAIN-CONTAINING PROTEIN"/>
    <property type="match status" value="1"/>
</dbReference>
<dbReference type="PANTHER" id="PTHR43656">
    <property type="entry name" value="BINDING OXIDOREDUCTASE, PUTATIVE (AFU_ORTHOLOGUE AFUA_2G08260)-RELATED"/>
    <property type="match status" value="1"/>
</dbReference>
<evidence type="ECO:0000256" key="2">
    <source>
        <dbReference type="ARBA" id="ARBA00022630"/>
    </source>
</evidence>
<evidence type="ECO:0000313" key="7">
    <source>
        <dbReference type="Proteomes" id="UP000283895"/>
    </source>
</evidence>
<dbReference type="InterPro" id="IPR013785">
    <property type="entry name" value="Aldolase_TIM"/>
</dbReference>
<keyword evidence="2" id="KW-0285">Flavoprotein</keyword>
<accession>A0A423VCH8</accession>
<dbReference type="AlphaFoldDB" id="A0A423VCH8"/>
<protein>
    <recommendedName>
        <fullName evidence="5">NADH:flavin oxidoreductase/NADH oxidase N-terminal domain-containing protein</fullName>
    </recommendedName>
</protein>
<organism evidence="6 7">
    <name type="scientific">Cytospora schulzeri</name>
    <dbReference type="NCBI Taxonomy" id="448051"/>
    <lineage>
        <taxon>Eukaryota</taxon>
        <taxon>Fungi</taxon>
        <taxon>Dikarya</taxon>
        <taxon>Ascomycota</taxon>
        <taxon>Pezizomycotina</taxon>
        <taxon>Sordariomycetes</taxon>
        <taxon>Sordariomycetidae</taxon>
        <taxon>Diaporthales</taxon>
        <taxon>Cytosporaceae</taxon>
        <taxon>Cytospora</taxon>
    </lineage>
</organism>
<dbReference type="InterPro" id="IPR001155">
    <property type="entry name" value="OxRdtase_FMN_N"/>
</dbReference>
<keyword evidence="3" id="KW-0288">FMN</keyword>
<evidence type="ECO:0000256" key="3">
    <source>
        <dbReference type="ARBA" id="ARBA00022643"/>
    </source>
</evidence>
<dbReference type="Proteomes" id="UP000283895">
    <property type="component" value="Unassembled WGS sequence"/>
</dbReference>
<dbReference type="STRING" id="356882.A0A423VCH8"/>
<dbReference type="GO" id="GO:0016491">
    <property type="term" value="F:oxidoreductase activity"/>
    <property type="evidence" value="ECO:0007669"/>
    <property type="project" value="UniProtKB-KW"/>
</dbReference>
<proteinExistence type="inferred from homology"/>
<evidence type="ECO:0000256" key="4">
    <source>
        <dbReference type="ARBA" id="ARBA00023002"/>
    </source>
</evidence>
<dbReference type="InterPro" id="IPR051799">
    <property type="entry name" value="NADH_flavin_oxidoreductase"/>
</dbReference>
<reference evidence="6 7" key="1">
    <citation type="submission" date="2015-09" db="EMBL/GenBank/DDBJ databases">
        <title>Host preference determinants of Valsa canker pathogens revealed by comparative genomics.</title>
        <authorList>
            <person name="Yin Z."/>
            <person name="Huang L."/>
        </authorList>
    </citation>
    <scope>NUCLEOTIDE SEQUENCE [LARGE SCALE GENOMIC DNA]</scope>
    <source>
        <strain evidence="6 7">03-1</strain>
    </source>
</reference>
<dbReference type="EMBL" id="LKEA01000077">
    <property type="protein sequence ID" value="ROV88654.1"/>
    <property type="molecule type" value="Genomic_DNA"/>
</dbReference>
<feature type="domain" description="NADH:flavin oxidoreductase/NADH oxidase N-terminal" evidence="5">
    <location>
        <begin position="18"/>
        <end position="298"/>
    </location>
</feature>